<comment type="caution">
    <text evidence="1">The sequence shown here is derived from an EMBL/GenBank/DDBJ whole genome shotgun (WGS) entry which is preliminary data.</text>
</comment>
<name>A0AA86JQP2_9CLOT</name>
<dbReference type="EMBL" id="CAKJVE010000004">
    <property type="protein sequence ID" value="CAG9705479.1"/>
    <property type="molecule type" value="Genomic_DNA"/>
</dbReference>
<proteinExistence type="predicted"/>
<evidence type="ECO:0000313" key="2">
    <source>
        <dbReference type="Proteomes" id="UP000789738"/>
    </source>
</evidence>
<gene>
    <name evidence="1" type="ORF">CNEO_41909</name>
</gene>
<evidence type="ECO:0000313" key="1">
    <source>
        <dbReference type="EMBL" id="CAG9705479.1"/>
    </source>
</evidence>
<accession>A0AA86JQP2</accession>
<dbReference type="RefSeq" id="WP_210887327.1">
    <property type="nucleotide sequence ID" value="NZ_CAKJVE010000004.1"/>
</dbReference>
<sequence>MKELEVNKQLPVIKANFDEVKESLNQSLEKYKGIIVTEETLQDCKKTQQDLSKVKNGIETFRKSVKKDMEVPIKEFEAKCKELVGLIGEVEQPIKDGITIFDNKRREEKKIKALEFIKEAAAKHGLDEKRASKLTVIDKYLNLSASGKSVKEDIEQRALMLLQEQDKELGVIQVINGTIKAVNEGINTKLKIDDFKTLIEMNTPVARIIEEIHKRSERIKEAEKPKEEIKVDPPKEEVSIPVDLKAHAPAEQKEEKLYFYTLKVVGDIEHILKLKELIQGPGFKYETLDKGIVSK</sequence>
<dbReference type="Pfam" id="PF07083">
    <property type="entry name" value="DUF1351"/>
    <property type="match status" value="1"/>
</dbReference>
<dbReference type="Proteomes" id="UP000789738">
    <property type="component" value="Unassembled WGS sequence"/>
</dbReference>
<protein>
    <submittedName>
        <fullName evidence="1">Uncharacterized protein</fullName>
    </submittedName>
</protein>
<dbReference type="InterPro" id="IPR009785">
    <property type="entry name" value="Prophage_Lj928_Orf309"/>
</dbReference>
<dbReference type="AlphaFoldDB" id="A0AA86JQP2"/>
<organism evidence="1 2">
    <name type="scientific">Clostridium neonatale</name>
    <dbReference type="NCBI Taxonomy" id="137838"/>
    <lineage>
        <taxon>Bacteria</taxon>
        <taxon>Bacillati</taxon>
        <taxon>Bacillota</taxon>
        <taxon>Clostridia</taxon>
        <taxon>Eubacteriales</taxon>
        <taxon>Clostridiaceae</taxon>
        <taxon>Clostridium</taxon>
    </lineage>
</organism>
<reference evidence="1" key="1">
    <citation type="submission" date="2021-10" db="EMBL/GenBank/DDBJ databases">
        <authorList>
            <person name="Mesa V."/>
        </authorList>
    </citation>
    <scope>NUCLEOTIDE SEQUENCE</scope>
    <source>
        <strain evidence="1">CC3_PB</strain>
    </source>
</reference>